<dbReference type="Proteomes" id="UP001523392">
    <property type="component" value="Unassembled WGS sequence"/>
</dbReference>
<evidence type="ECO:0000256" key="1">
    <source>
        <dbReference type="SAM" id="MobiDB-lite"/>
    </source>
</evidence>
<feature type="chain" id="PRO_5046074125" description="Lipoprotein" evidence="2">
    <location>
        <begin position="28"/>
        <end position="166"/>
    </location>
</feature>
<evidence type="ECO:0000313" key="4">
    <source>
        <dbReference type="Proteomes" id="UP001523392"/>
    </source>
</evidence>
<organism evidence="3 4">
    <name type="scientific">Siccirubricoccus soli</name>
    <dbReference type="NCBI Taxonomy" id="2899147"/>
    <lineage>
        <taxon>Bacteria</taxon>
        <taxon>Pseudomonadati</taxon>
        <taxon>Pseudomonadota</taxon>
        <taxon>Alphaproteobacteria</taxon>
        <taxon>Acetobacterales</taxon>
        <taxon>Roseomonadaceae</taxon>
        <taxon>Siccirubricoccus</taxon>
    </lineage>
</organism>
<keyword evidence="2" id="KW-0732">Signal</keyword>
<evidence type="ECO:0008006" key="5">
    <source>
        <dbReference type="Google" id="ProtNLM"/>
    </source>
</evidence>
<feature type="compositionally biased region" description="Pro residues" evidence="1">
    <location>
        <begin position="144"/>
        <end position="160"/>
    </location>
</feature>
<protein>
    <recommendedName>
        <fullName evidence="5">Lipoprotein</fullName>
    </recommendedName>
</protein>
<sequence length="166" mass="17332">MTKAAMKPLGGLALATLLAACAQQQQAAAPAARVYAVDLQGQAKNCTVPANVALSADRPAEATMSLDNDGGWCGIFVAQPGPKPFDYGTVRSRPANGRVLIRKVGDRTRVDYFPNAAFGGTDNFTVQLMPGGQELKVAVTVAYTPPPAPPAPPAHTPPARTPARRR</sequence>
<evidence type="ECO:0000313" key="3">
    <source>
        <dbReference type="EMBL" id="MCO6418046.1"/>
    </source>
</evidence>
<dbReference type="EMBL" id="JAFIRR010000113">
    <property type="protein sequence ID" value="MCO6418046.1"/>
    <property type="molecule type" value="Genomic_DNA"/>
</dbReference>
<evidence type="ECO:0000256" key="2">
    <source>
        <dbReference type="SAM" id="SignalP"/>
    </source>
</evidence>
<gene>
    <name evidence="3" type="ORF">JYK14_18035</name>
</gene>
<comment type="caution">
    <text evidence="3">The sequence shown here is derived from an EMBL/GenBank/DDBJ whole genome shotgun (WGS) entry which is preliminary data.</text>
</comment>
<feature type="region of interest" description="Disordered" evidence="1">
    <location>
        <begin position="144"/>
        <end position="166"/>
    </location>
</feature>
<keyword evidence="4" id="KW-1185">Reference proteome</keyword>
<name>A0ABT1D7Y4_9PROT</name>
<dbReference type="PROSITE" id="PS51257">
    <property type="entry name" value="PROKAR_LIPOPROTEIN"/>
    <property type="match status" value="1"/>
</dbReference>
<accession>A0ABT1D7Y4</accession>
<reference evidence="3 4" key="1">
    <citation type="submission" date="2021-12" db="EMBL/GenBank/DDBJ databases">
        <title>Siccirubricoccus leaddurans sp. nov., a high concentration Zn2+ tolerance bacterium.</title>
        <authorList>
            <person name="Cao Y."/>
        </authorList>
    </citation>
    <scope>NUCLEOTIDE SEQUENCE [LARGE SCALE GENOMIC DNA]</scope>
    <source>
        <strain evidence="3 4">KC 17139</strain>
    </source>
</reference>
<proteinExistence type="predicted"/>
<feature type="signal peptide" evidence="2">
    <location>
        <begin position="1"/>
        <end position="27"/>
    </location>
</feature>